<dbReference type="EMBL" id="CP060587">
    <property type="protein sequence ID" value="QNL93858.1"/>
    <property type="molecule type" value="Genomic_DNA"/>
</dbReference>
<evidence type="ECO:0000313" key="4">
    <source>
        <dbReference type="Proteomes" id="UP000515871"/>
    </source>
</evidence>
<feature type="domain" description="DUF2510" evidence="2">
    <location>
        <begin position="10"/>
        <end position="40"/>
    </location>
</feature>
<evidence type="ECO:0000259" key="2">
    <source>
        <dbReference type="Pfam" id="PF10708"/>
    </source>
</evidence>
<keyword evidence="1" id="KW-1133">Transmembrane helix</keyword>
<keyword evidence="4" id="KW-1185">Reference proteome</keyword>
<dbReference type="RefSeq" id="WP_154596664.1">
    <property type="nucleotide sequence ID" value="NZ_CP060587.1"/>
</dbReference>
<keyword evidence="1" id="KW-0472">Membrane</keyword>
<evidence type="ECO:0000256" key="1">
    <source>
        <dbReference type="SAM" id="Phobius"/>
    </source>
</evidence>
<organism evidence="3 4">
    <name type="scientific">Aeromicrobium senzhongii</name>
    <dbReference type="NCBI Taxonomy" id="2663859"/>
    <lineage>
        <taxon>Bacteria</taxon>
        <taxon>Bacillati</taxon>
        <taxon>Actinomycetota</taxon>
        <taxon>Actinomycetes</taxon>
        <taxon>Propionibacteriales</taxon>
        <taxon>Nocardioidaceae</taxon>
        <taxon>Aeromicrobium</taxon>
    </lineage>
</organism>
<reference evidence="3 4" key="1">
    <citation type="submission" date="2020-08" db="EMBL/GenBank/DDBJ databases">
        <title>Novel species in genus Aeromicrobium.</title>
        <authorList>
            <person name="Zhang G."/>
        </authorList>
    </citation>
    <scope>NUCLEOTIDE SEQUENCE [LARGE SCALE GENOMIC DNA]</scope>
    <source>
        <strain evidence="4">zg-629</strain>
    </source>
</reference>
<evidence type="ECO:0000313" key="3">
    <source>
        <dbReference type="EMBL" id="QNL93858.1"/>
    </source>
</evidence>
<sequence length="217" mass="23988">MDAPRPITPPGWYDDGHGQLRWWDGSQWTQHTAPLAHQAPQQQVAQPAQAVAQPAQAPRRTEDLVPVKRSKLAWILPIVFVVAALVGSLSAVALWSSGAIDAEPLERTYATYTRAELTKDCATLVAVTTANFRDDLTERPFTCAEWASQRPVIQRAGTPKWGFRMGPVGVLLVEERHFRFLGDEELSGATLTSFTLIREDGRWKIDDAGDDVDGDVD</sequence>
<accession>A0ABX6SR46</accession>
<dbReference type="InterPro" id="IPR018929">
    <property type="entry name" value="DUF2510"/>
</dbReference>
<proteinExistence type="predicted"/>
<name>A0ABX6SR46_9ACTN</name>
<feature type="transmembrane region" description="Helical" evidence="1">
    <location>
        <begin position="72"/>
        <end position="95"/>
    </location>
</feature>
<gene>
    <name evidence="3" type="ORF">H9L21_12225</name>
</gene>
<keyword evidence="1" id="KW-0812">Transmembrane</keyword>
<protein>
    <submittedName>
        <fullName evidence="3">DUF2510 domain-containing protein</fullName>
    </submittedName>
</protein>
<dbReference type="Proteomes" id="UP000515871">
    <property type="component" value="Chromosome"/>
</dbReference>
<dbReference type="Pfam" id="PF10708">
    <property type="entry name" value="DUF2510"/>
    <property type="match status" value="1"/>
</dbReference>